<gene>
    <name evidence="1" type="ORF">GRX03_08540</name>
</gene>
<keyword evidence="2" id="KW-1185">Reference proteome</keyword>
<dbReference type="Proteomes" id="UP000466535">
    <property type="component" value="Unassembled WGS sequence"/>
</dbReference>
<dbReference type="OrthoDB" id="200851at2157"/>
<dbReference type="AlphaFoldDB" id="A0A6B0TEL9"/>
<accession>A0A6B0TEL9</accession>
<evidence type="ECO:0000313" key="2">
    <source>
        <dbReference type="Proteomes" id="UP000466535"/>
    </source>
</evidence>
<dbReference type="EMBL" id="WUUT01000003">
    <property type="protein sequence ID" value="MXR51649.1"/>
    <property type="molecule type" value="Genomic_DNA"/>
</dbReference>
<protein>
    <submittedName>
        <fullName evidence="1">Uncharacterized protein</fullName>
    </submittedName>
</protein>
<name>A0A6B0TEL9_9EURY</name>
<evidence type="ECO:0000313" key="1">
    <source>
        <dbReference type="EMBL" id="MXR51649.1"/>
    </source>
</evidence>
<reference evidence="1 2" key="1">
    <citation type="submission" date="2019-12" db="EMBL/GenBank/DDBJ databases">
        <title>Isolation and characterization of three novel carbon monoxide-oxidizing members of Halobacteria from salione crusts and soils.</title>
        <authorList>
            <person name="Myers M.R."/>
            <person name="King G.M."/>
        </authorList>
    </citation>
    <scope>NUCLEOTIDE SEQUENCE [LARGE SCALE GENOMIC DNA]</scope>
    <source>
        <strain evidence="1 2">WSH3</strain>
    </source>
</reference>
<organism evidence="1 2">
    <name type="scientific">Halovenus carboxidivorans</name>
    <dbReference type="NCBI Taxonomy" id="2692199"/>
    <lineage>
        <taxon>Archaea</taxon>
        <taxon>Methanobacteriati</taxon>
        <taxon>Methanobacteriota</taxon>
        <taxon>Stenosarchaea group</taxon>
        <taxon>Halobacteria</taxon>
        <taxon>Halobacteriales</taxon>
        <taxon>Haloarculaceae</taxon>
        <taxon>Halovenus</taxon>
    </lineage>
</organism>
<proteinExistence type="predicted"/>
<dbReference type="RefSeq" id="WP_159763793.1">
    <property type="nucleotide sequence ID" value="NZ_WUUT01000003.1"/>
</dbReference>
<comment type="caution">
    <text evidence="1">The sequence shown here is derived from an EMBL/GenBank/DDBJ whole genome shotgun (WGS) entry which is preliminary data.</text>
</comment>
<sequence length="68" mass="7395">MSTTISTPTADEECAYCGCAIFDHDPICVRDCTDDCGSPLYFCNYGCLSAHIDEEGLATDTTCEWSPE</sequence>